<keyword evidence="3" id="KW-1185">Reference proteome</keyword>
<name>A0AAW0FEN4_9APHY</name>
<sequence length="344" mass="37809">MSTTPQRPKRGSRKVRQAATESAHPPQGEVEGSRSKRRTRGVQQPLPASPQVIQTQSLPQPSPRRRGHQPPPPDPSQAEAPSIGIVSTVNHLPQPRQPGHTSIAPTPSRTTRPAVQNLRFAPSPEYEVIDINEDGWTESSGSRSATPTPPGPSQPHLMYHTPQSSHSPHTPQPPQTLHTSQPSRTAETPQTSQTPRTPQQPPTLHTPKSPRAGPHSQARAGVTKAKKKKNKKGTDVSTFFEVRYKRRYCIMCQQIHLSNPEHVVVDFSMGTSTSAPRKHLMDNHLAAWVDSCDQLKIPITAKGAEDAASQYRQQRDQINPSTSQGPQGARPEFSHEVFVNAIIE</sequence>
<evidence type="ECO:0000256" key="1">
    <source>
        <dbReference type="SAM" id="MobiDB-lite"/>
    </source>
</evidence>
<gene>
    <name evidence="2" type="ORF">QCA50_017774</name>
</gene>
<feature type="region of interest" description="Disordered" evidence="1">
    <location>
        <begin position="1"/>
        <end position="234"/>
    </location>
</feature>
<accession>A0AAW0FEN4</accession>
<comment type="caution">
    <text evidence="2">The sequence shown here is derived from an EMBL/GenBank/DDBJ whole genome shotgun (WGS) entry which is preliminary data.</text>
</comment>
<evidence type="ECO:0000313" key="3">
    <source>
        <dbReference type="Proteomes" id="UP001385951"/>
    </source>
</evidence>
<reference evidence="2 3" key="1">
    <citation type="submission" date="2022-09" db="EMBL/GenBank/DDBJ databases">
        <authorList>
            <person name="Palmer J.M."/>
        </authorList>
    </citation>
    <scope>NUCLEOTIDE SEQUENCE [LARGE SCALE GENOMIC DNA]</scope>
    <source>
        <strain evidence="2 3">DSM 7382</strain>
    </source>
</reference>
<feature type="compositionally biased region" description="Low complexity" evidence="1">
    <location>
        <begin position="160"/>
        <end position="207"/>
    </location>
</feature>
<evidence type="ECO:0000313" key="2">
    <source>
        <dbReference type="EMBL" id="KAK7679196.1"/>
    </source>
</evidence>
<feature type="compositionally biased region" description="Polar residues" evidence="1">
    <location>
        <begin position="99"/>
        <end position="114"/>
    </location>
</feature>
<feature type="region of interest" description="Disordered" evidence="1">
    <location>
        <begin position="306"/>
        <end position="330"/>
    </location>
</feature>
<dbReference type="EMBL" id="JASBNA010000062">
    <property type="protein sequence ID" value="KAK7679196.1"/>
    <property type="molecule type" value="Genomic_DNA"/>
</dbReference>
<feature type="compositionally biased region" description="Acidic residues" evidence="1">
    <location>
        <begin position="127"/>
        <end position="136"/>
    </location>
</feature>
<feature type="compositionally biased region" description="Polar residues" evidence="1">
    <location>
        <begin position="137"/>
        <end position="146"/>
    </location>
</feature>
<feature type="compositionally biased region" description="Polar residues" evidence="1">
    <location>
        <begin position="310"/>
        <end position="326"/>
    </location>
</feature>
<organism evidence="2 3">
    <name type="scientific">Cerrena zonata</name>
    <dbReference type="NCBI Taxonomy" id="2478898"/>
    <lineage>
        <taxon>Eukaryota</taxon>
        <taxon>Fungi</taxon>
        <taxon>Dikarya</taxon>
        <taxon>Basidiomycota</taxon>
        <taxon>Agaricomycotina</taxon>
        <taxon>Agaricomycetes</taxon>
        <taxon>Polyporales</taxon>
        <taxon>Cerrenaceae</taxon>
        <taxon>Cerrena</taxon>
    </lineage>
</organism>
<protein>
    <submittedName>
        <fullName evidence="2">Uncharacterized protein</fullName>
    </submittedName>
</protein>
<proteinExistence type="predicted"/>
<dbReference type="Proteomes" id="UP001385951">
    <property type="component" value="Unassembled WGS sequence"/>
</dbReference>
<feature type="compositionally biased region" description="Basic residues" evidence="1">
    <location>
        <begin position="7"/>
        <end position="16"/>
    </location>
</feature>
<dbReference type="AlphaFoldDB" id="A0AAW0FEN4"/>